<accession>A0ACB8CTJ9</accession>
<gene>
    <name evidence="1" type="ORF">HPB49_022557</name>
</gene>
<evidence type="ECO:0000313" key="1">
    <source>
        <dbReference type="EMBL" id="KAH7950327.1"/>
    </source>
</evidence>
<keyword evidence="2" id="KW-1185">Reference proteome</keyword>
<evidence type="ECO:0000313" key="2">
    <source>
        <dbReference type="Proteomes" id="UP000821865"/>
    </source>
</evidence>
<comment type="caution">
    <text evidence="1">The sequence shown here is derived from an EMBL/GenBank/DDBJ whole genome shotgun (WGS) entry which is preliminary data.</text>
</comment>
<dbReference type="EMBL" id="CM023474">
    <property type="protein sequence ID" value="KAH7950327.1"/>
    <property type="molecule type" value="Genomic_DNA"/>
</dbReference>
<organism evidence="1 2">
    <name type="scientific">Dermacentor silvarum</name>
    <name type="common">Tick</name>
    <dbReference type="NCBI Taxonomy" id="543639"/>
    <lineage>
        <taxon>Eukaryota</taxon>
        <taxon>Metazoa</taxon>
        <taxon>Ecdysozoa</taxon>
        <taxon>Arthropoda</taxon>
        <taxon>Chelicerata</taxon>
        <taxon>Arachnida</taxon>
        <taxon>Acari</taxon>
        <taxon>Parasitiformes</taxon>
        <taxon>Ixodida</taxon>
        <taxon>Ixodoidea</taxon>
        <taxon>Ixodidae</taxon>
        <taxon>Rhipicephalinae</taxon>
        <taxon>Dermacentor</taxon>
    </lineage>
</organism>
<sequence>MGAMPPLPTATPKSGGVEPASRAEMVAPIAALTSGHASGTPSGKKQPLVSRAAGSKNKTLTNYKARPFPIPGMNDFVVVLKPREHVSLHQAFSENCYGTTFTAYVWPEMARSVMVLPDSFDMTEAMSATGSSSSATRTLLNRFGSRCNGEQAPLSRGGNLAPLTHLGSPSPGGRNRAHPNATLLLVIPACGLCGAVGHRAYTCSNTQPNTCGFSGYQAPLVEEVRAPDVCVPRCLVRVGGHATNSRECAA</sequence>
<reference evidence="1" key="1">
    <citation type="submission" date="2020-05" db="EMBL/GenBank/DDBJ databases">
        <title>Large-scale comparative analyses of tick genomes elucidate their genetic diversity and vector capacities.</title>
        <authorList>
            <person name="Jia N."/>
            <person name="Wang J."/>
            <person name="Shi W."/>
            <person name="Du L."/>
            <person name="Sun Y."/>
            <person name="Zhan W."/>
            <person name="Jiang J."/>
            <person name="Wang Q."/>
            <person name="Zhang B."/>
            <person name="Ji P."/>
            <person name="Sakyi L.B."/>
            <person name="Cui X."/>
            <person name="Yuan T."/>
            <person name="Jiang B."/>
            <person name="Yang W."/>
            <person name="Lam T.T.-Y."/>
            <person name="Chang Q."/>
            <person name="Ding S."/>
            <person name="Wang X."/>
            <person name="Zhu J."/>
            <person name="Ruan X."/>
            <person name="Zhao L."/>
            <person name="Wei J."/>
            <person name="Que T."/>
            <person name="Du C."/>
            <person name="Cheng J."/>
            <person name="Dai P."/>
            <person name="Han X."/>
            <person name="Huang E."/>
            <person name="Gao Y."/>
            <person name="Liu J."/>
            <person name="Shao H."/>
            <person name="Ye R."/>
            <person name="Li L."/>
            <person name="Wei W."/>
            <person name="Wang X."/>
            <person name="Wang C."/>
            <person name="Yang T."/>
            <person name="Huo Q."/>
            <person name="Li W."/>
            <person name="Guo W."/>
            <person name="Chen H."/>
            <person name="Zhou L."/>
            <person name="Ni X."/>
            <person name="Tian J."/>
            <person name="Zhou Y."/>
            <person name="Sheng Y."/>
            <person name="Liu T."/>
            <person name="Pan Y."/>
            <person name="Xia L."/>
            <person name="Li J."/>
            <person name="Zhao F."/>
            <person name="Cao W."/>
        </authorList>
    </citation>
    <scope>NUCLEOTIDE SEQUENCE</scope>
    <source>
        <strain evidence="1">Dsil-2018</strain>
    </source>
</reference>
<dbReference type="Proteomes" id="UP000821865">
    <property type="component" value="Chromosome 5"/>
</dbReference>
<protein>
    <submittedName>
        <fullName evidence="1">Uncharacterized protein</fullName>
    </submittedName>
</protein>
<name>A0ACB8CTJ9_DERSI</name>
<proteinExistence type="predicted"/>